<keyword evidence="5" id="KW-1185">Reference proteome</keyword>
<accession>A0A835IW26</accession>
<feature type="transmembrane region" description="Helical" evidence="2">
    <location>
        <begin position="9"/>
        <end position="29"/>
    </location>
</feature>
<organism evidence="4 5">
    <name type="scientific">Coptis chinensis</name>
    <dbReference type="NCBI Taxonomy" id="261450"/>
    <lineage>
        <taxon>Eukaryota</taxon>
        <taxon>Viridiplantae</taxon>
        <taxon>Streptophyta</taxon>
        <taxon>Embryophyta</taxon>
        <taxon>Tracheophyta</taxon>
        <taxon>Spermatophyta</taxon>
        <taxon>Magnoliopsida</taxon>
        <taxon>Ranunculales</taxon>
        <taxon>Ranunculaceae</taxon>
        <taxon>Coptidoideae</taxon>
        <taxon>Coptis</taxon>
    </lineage>
</organism>
<comment type="caution">
    <text evidence="4">The sequence shown here is derived from an EMBL/GenBank/DDBJ whole genome shotgun (WGS) entry which is preliminary data.</text>
</comment>
<keyword evidence="2" id="KW-0472">Membrane</keyword>
<dbReference type="SMART" id="SM01411">
    <property type="entry name" value="Ephrin_rec_like"/>
    <property type="match status" value="1"/>
</dbReference>
<proteinExistence type="predicted"/>
<reference evidence="4 5" key="1">
    <citation type="submission" date="2020-10" db="EMBL/GenBank/DDBJ databases">
        <title>The Coptis chinensis genome and diversification of protoberbering-type alkaloids.</title>
        <authorList>
            <person name="Wang B."/>
            <person name="Shu S."/>
            <person name="Song C."/>
            <person name="Liu Y."/>
        </authorList>
    </citation>
    <scope>NUCLEOTIDE SEQUENCE [LARGE SCALE GENOMIC DNA]</scope>
    <source>
        <strain evidence="4">HL-2020</strain>
        <tissue evidence="4">Leaf</tissue>
    </source>
</reference>
<feature type="region of interest" description="Disordered" evidence="1">
    <location>
        <begin position="170"/>
        <end position="193"/>
    </location>
</feature>
<dbReference type="PANTHER" id="PTHR31513">
    <property type="entry name" value="EPHRIN TYPE-B RECEPTOR"/>
    <property type="match status" value="1"/>
</dbReference>
<feature type="transmembrane region" description="Helical" evidence="2">
    <location>
        <begin position="1333"/>
        <end position="1355"/>
    </location>
</feature>
<evidence type="ECO:0000313" key="4">
    <source>
        <dbReference type="EMBL" id="KAF9623727.1"/>
    </source>
</evidence>
<dbReference type="Proteomes" id="UP000631114">
    <property type="component" value="Unassembled WGS sequence"/>
</dbReference>
<dbReference type="Pfam" id="PF26010">
    <property type="entry name" value="DUF8003"/>
    <property type="match status" value="1"/>
</dbReference>
<feature type="domain" description="DUF8003" evidence="3">
    <location>
        <begin position="841"/>
        <end position="915"/>
    </location>
</feature>
<name>A0A835IW26_9MAGN</name>
<dbReference type="OrthoDB" id="122018at2759"/>
<evidence type="ECO:0000256" key="2">
    <source>
        <dbReference type="SAM" id="Phobius"/>
    </source>
</evidence>
<dbReference type="EMBL" id="JADFTS010000001">
    <property type="protein sequence ID" value="KAF9623727.1"/>
    <property type="molecule type" value="Genomic_DNA"/>
</dbReference>
<dbReference type="InterPro" id="IPR058316">
    <property type="entry name" value="DUF8003"/>
</dbReference>
<evidence type="ECO:0000259" key="3">
    <source>
        <dbReference type="Pfam" id="PF26010"/>
    </source>
</evidence>
<evidence type="ECO:0000256" key="1">
    <source>
        <dbReference type="SAM" id="MobiDB-lite"/>
    </source>
</evidence>
<keyword evidence="2" id="KW-0812">Transmembrane</keyword>
<gene>
    <name evidence="4" type="ORF">IFM89_004808</name>
</gene>
<feature type="transmembrane region" description="Helical" evidence="2">
    <location>
        <begin position="1396"/>
        <end position="1421"/>
    </location>
</feature>
<evidence type="ECO:0000313" key="5">
    <source>
        <dbReference type="Proteomes" id="UP000631114"/>
    </source>
</evidence>
<feature type="compositionally biased region" description="Gly residues" evidence="1">
    <location>
        <begin position="183"/>
        <end position="193"/>
    </location>
</feature>
<protein>
    <recommendedName>
        <fullName evidence="3">DUF8003 domain-containing protein</fullName>
    </recommendedName>
</protein>
<feature type="transmembrane region" description="Helical" evidence="2">
    <location>
        <begin position="1361"/>
        <end position="1384"/>
    </location>
</feature>
<keyword evidence="2" id="KW-1133">Transmembrane helix</keyword>
<feature type="transmembrane region" description="Helical" evidence="2">
    <location>
        <begin position="921"/>
        <end position="946"/>
    </location>
</feature>
<sequence>MHPFLNNGYLCWYILLGHIVFMLFLGSGLCTSKVFESVSLLQNDLDSLVGNVCERNNSYKIVSASLSSLNNSVSCEEDLKGVGSLNTTCVLCSNLYLSRDLYVFGTGNLEVLPHVSVVCPFEGCTLNFKILGNVKVGQFAALVAGSIIVSATNLTLDLYSTINTTSLGGLPPAQTSGTPSGHSGAGGGHGGRGASCLKSNETDIWGGDVYAWSTLSDPWSYGSKGASTFEKKFGGNGGGRICLKVKDALSLSGYVTAEGGEGGYEGGGGSGGSIVIHALKLKGNGTISAAGGRGWGGGGGGRISLDCYSIQDVEVTARGGQSFGCPGNAGAAGTVFDATLLSLRVSNDNVTTRTETPLLDFSTSPLWSNVFVENNAKVLVPLLWSRVQVRGQISILYGSSISFGLSKYPVSEFELVAEELLISDSIIRVYGAFRMAAKLLLMWNSKIEIDGGGNSNVATSVLEVRNLIVLRENSVITSNANLGVYGQGLLKLTGQGDAIKAQRLSLSLFYNITVGEGSILQAPLDNRTSRNLATKSQCESHVCPTDLLTPPEDCHVNNTLSFSLQICRVEDLSVTGLVKGSIIHIHRARTVIVDRGGMITASELGCEEGIGKGNFSNGAGGGAGHGGRGGSGFSNVLLADGGQQYGDADLPCELGSGSQGPSGSYGNVTGGGMIDLAELVFWLSSATRMKCIPLGPQTLQMGGTGLEIGDDLLMFYLMGSSQWPLSNLHVFGLLSADGQSFHKATNNGYDTMKGGLGGGSGGTVLLFLQSLTLEDSSSLSVSGGNGGAVGGGGGGGGRVHFDWYNIAMGNEYFPIATINGSINVSGGAGSNGGRNGEKGTVTGNKCPKGLYGTFCIECPVGTYKDVDGSEQYLCTSCPLELLPSRAVFIYVRGGVPQPSCPYKCISEKYRMPKCFTPLEELIYTFGGPIPFGFLLSFILVLLSLLLSTLRIKFVGSDYTYRTSIERNNHQQSPHLLSLAEVRGTSRAEEIHNHVHRMYFMGPNTFREPWHLPYSPPDAIIDIVYEDAFNRFIDEINSVSTYEWWEGSIHSILSVLAYPCAWSWQLWRRRKKIHRLQEYVKSEYDHSCLRSCRSRALYKGLKVGATPDLMVAYIDFFLGGDEKRLDVASIKHRFPMCIIFGGDGSYMSPYNFRSDSLLTNLLDQHVPASIWNRLVAGLNGQLRTVRKGRIRSALLPALKWVSSHGNPQLELHGVRIELGWFQATASGYYQLGILVVVDDYSLYHQHQSDSLDSRGDVHVRKNLALACKNVQKLQENLSYSTHALSPKRISGGMNGGMINDATLKSLDNRRNILFPFCLFLHNTRPIGLQDTLQLLMCIMLLGDLAITLLTLFQLYWISLGAFLAFILILPLSLLSPFPAGLNALFTRGPKRAPLARVYALWNATSLSNIFVAFVCGICHIGFSSYSTEWNLRREDEKWWILPTVLLLVKTMQARFVNWHIANLEIDDPSLFSQDPESFWTHEVVSR</sequence>
<dbReference type="PANTHER" id="PTHR31513:SF2">
    <property type="entry name" value="MRAZ"/>
    <property type="match status" value="1"/>
</dbReference>